<feature type="region of interest" description="Disordered" evidence="1">
    <location>
        <begin position="1"/>
        <end position="20"/>
    </location>
</feature>
<organism evidence="2 3">
    <name type="scientific">Marchantia polymorpha subsp. ruderalis</name>
    <dbReference type="NCBI Taxonomy" id="1480154"/>
    <lineage>
        <taxon>Eukaryota</taxon>
        <taxon>Viridiplantae</taxon>
        <taxon>Streptophyta</taxon>
        <taxon>Embryophyta</taxon>
        <taxon>Marchantiophyta</taxon>
        <taxon>Marchantiopsida</taxon>
        <taxon>Marchantiidae</taxon>
        <taxon>Marchantiales</taxon>
        <taxon>Marchantiaceae</taxon>
        <taxon>Marchantia</taxon>
    </lineage>
</organism>
<dbReference type="EMBL" id="LVLJ01000416">
    <property type="protein sequence ID" value="OAE34354.1"/>
    <property type="molecule type" value="Genomic_DNA"/>
</dbReference>
<feature type="compositionally biased region" description="Gly residues" evidence="1">
    <location>
        <begin position="1"/>
        <end position="10"/>
    </location>
</feature>
<dbReference type="Proteomes" id="UP000077202">
    <property type="component" value="Unassembled WGS sequence"/>
</dbReference>
<protein>
    <submittedName>
        <fullName evidence="2">Uncharacterized protein</fullName>
    </submittedName>
</protein>
<dbReference type="AlphaFoldDB" id="A0A176WNC7"/>
<proteinExistence type="predicted"/>
<evidence type="ECO:0000313" key="3">
    <source>
        <dbReference type="Proteomes" id="UP000077202"/>
    </source>
</evidence>
<evidence type="ECO:0000313" key="2">
    <source>
        <dbReference type="EMBL" id="OAE34354.1"/>
    </source>
</evidence>
<reference evidence="2" key="1">
    <citation type="submission" date="2016-03" db="EMBL/GenBank/DDBJ databases">
        <title>Mechanisms controlling the formation of the plant cell surface in tip-growing cells are functionally conserved among land plants.</title>
        <authorList>
            <person name="Honkanen S."/>
            <person name="Jones V.A."/>
            <person name="Morieri G."/>
            <person name="Champion C."/>
            <person name="Hetherington A.J."/>
            <person name="Kelly S."/>
            <person name="Saint-Marcoux D."/>
            <person name="Proust H."/>
            <person name="Prescott H."/>
            <person name="Dolan L."/>
        </authorList>
    </citation>
    <scope>NUCLEOTIDE SEQUENCE [LARGE SCALE GENOMIC DNA]</scope>
    <source>
        <tissue evidence="2">Whole gametophyte</tissue>
    </source>
</reference>
<evidence type="ECO:0000256" key="1">
    <source>
        <dbReference type="SAM" id="MobiDB-lite"/>
    </source>
</evidence>
<name>A0A176WNC7_MARPO</name>
<keyword evidence="3" id="KW-1185">Reference proteome</keyword>
<accession>A0A176WNC7</accession>
<sequence>MVEWSGGRGSSRGLHACSSRGSDCRMRVQVPESRSSCGGARICSGSRGIGLVFDGLQVSALVCGVELRRADCLWDVIEANSGAGQLASMPAEVFDSQARYEFTGL</sequence>
<comment type="caution">
    <text evidence="2">The sequence shown here is derived from an EMBL/GenBank/DDBJ whole genome shotgun (WGS) entry which is preliminary data.</text>
</comment>
<gene>
    <name evidence="2" type="ORF">AXG93_1054s1390</name>
</gene>